<accession>A0A8J8B2T8</accession>
<dbReference type="AlphaFoldDB" id="A0A8J8B2T8"/>
<dbReference type="InterPro" id="IPR045620">
    <property type="entry name" value="DUF6442"/>
</dbReference>
<evidence type="ECO:0000256" key="1">
    <source>
        <dbReference type="SAM" id="Phobius"/>
    </source>
</evidence>
<gene>
    <name evidence="2" type="ORF">KCX82_17395</name>
</gene>
<keyword evidence="1" id="KW-1133">Transmembrane helix</keyword>
<name>A0A8J8B2T8_9FIRM</name>
<protein>
    <submittedName>
        <fullName evidence="2">Uncharacterized protein</fullName>
    </submittedName>
</protein>
<feature type="transmembrane region" description="Helical" evidence="1">
    <location>
        <begin position="75"/>
        <end position="96"/>
    </location>
</feature>
<reference evidence="2" key="1">
    <citation type="submission" date="2021-04" db="EMBL/GenBank/DDBJ databases">
        <title>Sinoanaerobacter chloroacetimidivorans sp. nov., an obligate anaerobic bacterium isolated from anaerobic sludge.</title>
        <authorList>
            <person name="Bao Y."/>
        </authorList>
    </citation>
    <scope>NUCLEOTIDE SEQUENCE</scope>
    <source>
        <strain evidence="2">BAD-6</strain>
    </source>
</reference>
<evidence type="ECO:0000313" key="2">
    <source>
        <dbReference type="EMBL" id="MBR0599664.1"/>
    </source>
</evidence>
<dbReference type="RefSeq" id="WP_227019803.1">
    <property type="nucleotide sequence ID" value="NZ_JAGSND010000015.1"/>
</dbReference>
<organism evidence="2 3">
    <name type="scientific">Sinanaerobacter chloroacetimidivorans</name>
    <dbReference type="NCBI Taxonomy" id="2818044"/>
    <lineage>
        <taxon>Bacteria</taxon>
        <taxon>Bacillati</taxon>
        <taxon>Bacillota</taxon>
        <taxon>Clostridia</taxon>
        <taxon>Peptostreptococcales</taxon>
        <taxon>Anaerovoracaceae</taxon>
        <taxon>Sinanaerobacter</taxon>
    </lineage>
</organism>
<keyword evidence="1" id="KW-0472">Membrane</keyword>
<sequence>MKKMDEMELSITLQAIKWSWSYMILILALWMIYEFVQGNSINIPVLLLVSQNMVFFIAQQILTQRAGDDRGRTNLLLWLACTVIFLAAGALLLFFFR</sequence>
<reference evidence="2" key="2">
    <citation type="submission" date="2021-04" db="EMBL/GenBank/DDBJ databases">
        <authorList>
            <person name="Liu J."/>
        </authorList>
    </citation>
    <scope>NUCLEOTIDE SEQUENCE</scope>
    <source>
        <strain evidence="2">BAD-6</strain>
    </source>
</reference>
<proteinExistence type="predicted"/>
<dbReference type="Proteomes" id="UP000675664">
    <property type="component" value="Unassembled WGS sequence"/>
</dbReference>
<evidence type="ECO:0000313" key="3">
    <source>
        <dbReference type="Proteomes" id="UP000675664"/>
    </source>
</evidence>
<dbReference type="EMBL" id="JAGSND010000015">
    <property type="protein sequence ID" value="MBR0599664.1"/>
    <property type="molecule type" value="Genomic_DNA"/>
</dbReference>
<feature type="transmembrane region" description="Helical" evidence="1">
    <location>
        <begin position="12"/>
        <end position="33"/>
    </location>
</feature>
<dbReference type="Pfam" id="PF20040">
    <property type="entry name" value="DUF6442"/>
    <property type="match status" value="1"/>
</dbReference>
<keyword evidence="1" id="KW-0812">Transmembrane</keyword>
<comment type="caution">
    <text evidence="2">The sequence shown here is derived from an EMBL/GenBank/DDBJ whole genome shotgun (WGS) entry which is preliminary data.</text>
</comment>
<keyword evidence="3" id="KW-1185">Reference proteome</keyword>
<feature type="transmembrane region" description="Helical" evidence="1">
    <location>
        <begin position="45"/>
        <end position="63"/>
    </location>
</feature>